<protein>
    <submittedName>
        <fullName evidence="1">Uncharacterized protein</fullName>
    </submittedName>
</protein>
<evidence type="ECO:0000313" key="2">
    <source>
        <dbReference type="Proteomes" id="UP001596461"/>
    </source>
</evidence>
<organism evidence="1 2">
    <name type="scientific">Halobaculum lipolyticum</name>
    <dbReference type="NCBI Taxonomy" id="3032001"/>
    <lineage>
        <taxon>Archaea</taxon>
        <taxon>Methanobacteriati</taxon>
        <taxon>Methanobacteriota</taxon>
        <taxon>Stenosarchaea group</taxon>
        <taxon>Halobacteria</taxon>
        <taxon>Halobacteriales</taxon>
        <taxon>Haloferacaceae</taxon>
        <taxon>Halobaculum</taxon>
    </lineage>
</organism>
<reference evidence="1 2" key="1">
    <citation type="journal article" date="2019" name="Int. J. Syst. Evol. Microbiol.">
        <title>The Global Catalogue of Microorganisms (GCM) 10K type strain sequencing project: providing services to taxonomists for standard genome sequencing and annotation.</title>
        <authorList>
            <consortium name="The Broad Institute Genomics Platform"/>
            <consortium name="The Broad Institute Genome Sequencing Center for Infectious Disease"/>
            <person name="Wu L."/>
            <person name="Ma J."/>
        </authorList>
    </citation>
    <scope>NUCLEOTIDE SEQUENCE [LARGE SCALE GENOMIC DNA]</scope>
    <source>
        <strain evidence="1 2">DT31</strain>
    </source>
</reference>
<gene>
    <name evidence="1" type="ORF">ACFQL9_14630</name>
</gene>
<sequence>MAEGHGTVSFDVDAAVAAIRDAVDDEDVHVVAAFTPDTYELLSVDERTRSRYTEEAAMRAHFDRIHEYAGIDFSEIGLFVDDLFPVADGVEYIATGMDYLTLVRVFVGTEGLLLSLAPRVDVAPVVEAVDGAVDADLGSAGDSIGDTAF</sequence>
<dbReference type="Proteomes" id="UP001596461">
    <property type="component" value="Unassembled WGS sequence"/>
</dbReference>
<dbReference type="GeneID" id="81124566"/>
<keyword evidence="2" id="KW-1185">Reference proteome</keyword>
<name>A0ABD5WC58_9EURY</name>
<proteinExistence type="predicted"/>
<dbReference type="EMBL" id="JBHTAH010000015">
    <property type="protein sequence ID" value="MFC7070881.1"/>
    <property type="molecule type" value="Genomic_DNA"/>
</dbReference>
<evidence type="ECO:0000313" key="1">
    <source>
        <dbReference type="EMBL" id="MFC7070881.1"/>
    </source>
</evidence>
<dbReference type="AlphaFoldDB" id="A0ABD5WC58"/>
<comment type="caution">
    <text evidence="1">The sequence shown here is derived from an EMBL/GenBank/DDBJ whole genome shotgun (WGS) entry which is preliminary data.</text>
</comment>
<accession>A0ABD5WC58</accession>
<dbReference type="RefSeq" id="WP_284032692.1">
    <property type="nucleotide sequence ID" value="NZ_CP126154.1"/>
</dbReference>